<dbReference type="Gene3D" id="3.40.50.1110">
    <property type="entry name" value="SGNH hydrolase"/>
    <property type="match status" value="1"/>
</dbReference>
<sequence length="241" mass="26358">MRFPRTLVLLAAAALSAGFAPPARLTLFLIGDSTMADRPDASNPERGWGQALPRFLDGAVAVENHARNGRSTRSVIGEGRWDSVVTRLKPGDYVLIQFGHNDQKVEDSTRYTNPYTAYRRNLERFVAESRARGATPIVLSSIVRRSFSTGGALQDTHGAYPWVARTVAREAGVGFVDLQLLTEELVQRAGPERSKALYVWVGERRDDTHLSPAGADSVARLAARELRRLGGPLAAHVRGVD</sequence>
<keyword evidence="6" id="KW-1185">Reference proteome</keyword>
<name>A0AA37V1F6_9BACT</name>
<proteinExistence type="inferred from homology"/>
<gene>
    <name evidence="5" type="ORF">rosag_02250</name>
</gene>
<dbReference type="AlphaFoldDB" id="A0AA37V1F6"/>
<reference evidence="5" key="1">
    <citation type="submission" date="2022-08" db="EMBL/GenBank/DDBJ databases">
        <title>Draft genome sequencing of Roseisolibacter agri AW1220.</title>
        <authorList>
            <person name="Tobiishi Y."/>
            <person name="Tonouchi A."/>
        </authorList>
    </citation>
    <scope>NUCLEOTIDE SEQUENCE</scope>
    <source>
        <strain evidence="5">AW1220</strain>
    </source>
</reference>
<evidence type="ECO:0000256" key="3">
    <source>
        <dbReference type="SAM" id="SignalP"/>
    </source>
</evidence>
<dbReference type="EMBL" id="BRXS01000001">
    <property type="protein sequence ID" value="GLC23712.1"/>
    <property type="molecule type" value="Genomic_DNA"/>
</dbReference>
<dbReference type="InterPro" id="IPR013830">
    <property type="entry name" value="SGNH_hydro"/>
</dbReference>
<evidence type="ECO:0000313" key="6">
    <source>
        <dbReference type="Proteomes" id="UP001161325"/>
    </source>
</evidence>
<organism evidence="5 6">
    <name type="scientific">Roseisolibacter agri</name>
    <dbReference type="NCBI Taxonomy" id="2014610"/>
    <lineage>
        <taxon>Bacteria</taxon>
        <taxon>Pseudomonadati</taxon>
        <taxon>Gemmatimonadota</taxon>
        <taxon>Gemmatimonadia</taxon>
        <taxon>Gemmatimonadales</taxon>
        <taxon>Gemmatimonadaceae</taxon>
        <taxon>Roseisolibacter</taxon>
    </lineage>
</organism>
<protein>
    <recommendedName>
        <fullName evidence="4">SGNH hydrolase-type esterase domain-containing protein</fullName>
    </recommendedName>
</protein>
<dbReference type="RefSeq" id="WP_284348155.1">
    <property type="nucleotide sequence ID" value="NZ_BRXS01000001.1"/>
</dbReference>
<evidence type="ECO:0000313" key="5">
    <source>
        <dbReference type="EMBL" id="GLC23712.1"/>
    </source>
</evidence>
<dbReference type="CDD" id="cd01821">
    <property type="entry name" value="Rhamnogalacturan_acetylesterase_like"/>
    <property type="match status" value="1"/>
</dbReference>
<keyword evidence="3" id="KW-0732">Signal</keyword>
<dbReference type="PANTHER" id="PTHR43695">
    <property type="entry name" value="PUTATIVE (AFU_ORTHOLOGUE AFUA_2G17250)-RELATED"/>
    <property type="match status" value="1"/>
</dbReference>
<evidence type="ECO:0000256" key="1">
    <source>
        <dbReference type="ARBA" id="ARBA00008668"/>
    </source>
</evidence>
<dbReference type="GO" id="GO:0016788">
    <property type="term" value="F:hydrolase activity, acting on ester bonds"/>
    <property type="evidence" value="ECO:0007669"/>
    <property type="project" value="UniProtKB-ARBA"/>
</dbReference>
<dbReference type="Proteomes" id="UP001161325">
    <property type="component" value="Unassembled WGS sequence"/>
</dbReference>
<dbReference type="PANTHER" id="PTHR43695:SF1">
    <property type="entry name" value="RHAMNOGALACTURONAN ACETYLESTERASE"/>
    <property type="match status" value="1"/>
</dbReference>
<evidence type="ECO:0000256" key="2">
    <source>
        <dbReference type="ARBA" id="ARBA00022801"/>
    </source>
</evidence>
<dbReference type="InterPro" id="IPR037459">
    <property type="entry name" value="RhgT-like"/>
</dbReference>
<dbReference type="SUPFAM" id="SSF52266">
    <property type="entry name" value="SGNH hydrolase"/>
    <property type="match status" value="1"/>
</dbReference>
<evidence type="ECO:0000259" key="4">
    <source>
        <dbReference type="Pfam" id="PF13472"/>
    </source>
</evidence>
<accession>A0AA37V1F6</accession>
<dbReference type="InterPro" id="IPR036514">
    <property type="entry name" value="SGNH_hydro_sf"/>
</dbReference>
<feature type="domain" description="SGNH hydrolase-type esterase" evidence="4">
    <location>
        <begin position="29"/>
        <end position="215"/>
    </location>
</feature>
<feature type="chain" id="PRO_5041337675" description="SGNH hydrolase-type esterase domain-containing protein" evidence="3">
    <location>
        <begin position="26"/>
        <end position="241"/>
    </location>
</feature>
<dbReference type="Pfam" id="PF13472">
    <property type="entry name" value="Lipase_GDSL_2"/>
    <property type="match status" value="1"/>
</dbReference>
<keyword evidence="2" id="KW-0378">Hydrolase</keyword>
<comment type="caution">
    <text evidence="5">The sequence shown here is derived from an EMBL/GenBank/DDBJ whole genome shotgun (WGS) entry which is preliminary data.</text>
</comment>
<feature type="signal peptide" evidence="3">
    <location>
        <begin position="1"/>
        <end position="25"/>
    </location>
</feature>
<comment type="similarity">
    <text evidence="1">Belongs to the 'GDSL' lipolytic enzyme family.</text>
</comment>